<organism evidence="1 2">
    <name type="scientific">Laccaria amethystina LaAM-08-1</name>
    <dbReference type="NCBI Taxonomy" id="1095629"/>
    <lineage>
        <taxon>Eukaryota</taxon>
        <taxon>Fungi</taxon>
        <taxon>Dikarya</taxon>
        <taxon>Basidiomycota</taxon>
        <taxon>Agaricomycotina</taxon>
        <taxon>Agaricomycetes</taxon>
        <taxon>Agaricomycetidae</taxon>
        <taxon>Agaricales</taxon>
        <taxon>Agaricineae</taxon>
        <taxon>Hydnangiaceae</taxon>
        <taxon>Laccaria</taxon>
    </lineage>
</organism>
<reference evidence="2" key="2">
    <citation type="submission" date="2015-01" db="EMBL/GenBank/DDBJ databases">
        <title>Evolutionary Origins and Diversification of the Mycorrhizal Mutualists.</title>
        <authorList>
            <consortium name="DOE Joint Genome Institute"/>
            <consortium name="Mycorrhizal Genomics Consortium"/>
            <person name="Kohler A."/>
            <person name="Kuo A."/>
            <person name="Nagy L.G."/>
            <person name="Floudas D."/>
            <person name="Copeland A."/>
            <person name="Barry K.W."/>
            <person name="Cichocki N."/>
            <person name="Veneault-Fourrey C."/>
            <person name="LaButti K."/>
            <person name="Lindquist E.A."/>
            <person name="Lipzen A."/>
            <person name="Lundell T."/>
            <person name="Morin E."/>
            <person name="Murat C."/>
            <person name="Riley R."/>
            <person name="Ohm R."/>
            <person name="Sun H."/>
            <person name="Tunlid A."/>
            <person name="Henrissat B."/>
            <person name="Grigoriev I.V."/>
            <person name="Hibbett D.S."/>
            <person name="Martin F."/>
        </authorList>
    </citation>
    <scope>NUCLEOTIDE SEQUENCE [LARGE SCALE GENOMIC DNA]</scope>
    <source>
        <strain evidence="2">LaAM-08-1</strain>
    </source>
</reference>
<dbReference type="OrthoDB" id="441446at2759"/>
<name>A0A0C9XYU2_9AGAR</name>
<accession>A0A0C9XYU2</accession>
<gene>
    <name evidence="1" type="ORF">K443DRAFT_656190</name>
</gene>
<evidence type="ECO:0000313" key="2">
    <source>
        <dbReference type="Proteomes" id="UP000054477"/>
    </source>
</evidence>
<sequence length="73" mass="8106">MRLSRTLAVLFIDSSTPAAYVWGAAGHEIATIAQMYLHPSILPHHLRHPRFLLGRANNPNAIMPARPNINLGR</sequence>
<evidence type="ECO:0000313" key="1">
    <source>
        <dbReference type="EMBL" id="KIK02867.1"/>
    </source>
</evidence>
<dbReference type="EMBL" id="KN838586">
    <property type="protein sequence ID" value="KIK02867.1"/>
    <property type="molecule type" value="Genomic_DNA"/>
</dbReference>
<reference evidence="1 2" key="1">
    <citation type="submission" date="2014-04" db="EMBL/GenBank/DDBJ databases">
        <authorList>
            <consortium name="DOE Joint Genome Institute"/>
            <person name="Kuo A."/>
            <person name="Kohler A."/>
            <person name="Nagy L.G."/>
            <person name="Floudas D."/>
            <person name="Copeland A."/>
            <person name="Barry K.W."/>
            <person name="Cichocki N."/>
            <person name="Veneault-Fourrey C."/>
            <person name="LaButti K."/>
            <person name="Lindquist E.A."/>
            <person name="Lipzen A."/>
            <person name="Lundell T."/>
            <person name="Morin E."/>
            <person name="Murat C."/>
            <person name="Sun H."/>
            <person name="Tunlid A."/>
            <person name="Henrissat B."/>
            <person name="Grigoriev I.V."/>
            <person name="Hibbett D.S."/>
            <person name="Martin F."/>
            <person name="Nordberg H.P."/>
            <person name="Cantor M.N."/>
            <person name="Hua S.X."/>
        </authorList>
    </citation>
    <scope>NUCLEOTIDE SEQUENCE [LARGE SCALE GENOMIC DNA]</scope>
    <source>
        <strain evidence="1 2">LaAM-08-1</strain>
    </source>
</reference>
<dbReference type="HOGENOM" id="CLU_2705217_0_0_1"/>
<proteinExistence type="predicted"/>
<protein>
    <submittedName>
        <fullName evidence="1">Uncharacterized protein</fullName>
    </submittedName>
</protein>
<dbReference type="Proteomes" id="UP000054477">
    <property type="component" value="Unassembled WGS sequence"/>
</dbReference>
<keyword evidence="2" id="KW-1185">Reference proteome</keyword>
<dbReference type="AlphaFoldDB" id="A0A0C9XYU2"/>